<name>A0A6C0BIQ4_9ZZZZ</name>
<reference evidence="1" key="1">
    <citation type="journal article" date="2020" name="Nature">
        <title>Giant virus diversity and host interactions through global metagenomics.</title>
        <authorList>
            <person name="Schulz F."/>
            <person name="Roux S."/>
            <person name="Paez-Espino D."/>
            <person name="Jungbluth S."/>
            <person name="Walsh D.A."/>
            <person name="Denef V.J."/>
            <person name="McMahon K.D."/>
            <person name="Konstantinidis K.T."/>
            <person name="Eloe-Fadrosh E.A."/>
            <person name="Kyrpides N.C."/>
            <person name="Woyke T."/>
        </authorList>
    </citation>
    <scope>NUCLEOTIDE SEQUENCE</scope>
    <source>
        <strain evidence="1">GVMAG-M-3300013006-15</strain>
    </source>
</reference>
<dbReference type="EMBL" id="MN739162">
    <property type="protein sequence ID" value="QHS91621.1"/>
    <property type="molecule type" value="Genomic_DNA"/>
</dbReference>
<organism evidence="1">
    <name type="scientific">viral metagenome</name>
    <dbReference type="NCBI Taxonomy" id="1070528"/>
    <lineage>
        <taxon>unclassified sequences</taxon>
        <taxon>metagenomes</taxon>
        <taxon>organismal metagenomes</taxon>
    </lineage>
</organism>
<sequence length="201" mass="24009">MVEVAICYTGGSESIQNVYHSHHEYIFDVMKMAGIQYDIFIHTWNDSDNYQLLVPTGYRCDDKEEFLTSCLANEHRLETVNKLNGKETESEKIILKELCSMESQKRVTEMAEQLKDYDFIIYLEPYAIERYFPIEILFKLKTNEIGVTMQENFATLVWKDRLFYGKRINELQTFRKEANKSITEFRKIIIDKYFKRKLIDF</sequence>
<accession>A0A6C0BIQ4</accession>
<proteinExistence type="predicted"/>
<evidence type="ECO:0008006" key="2">
    <source>
        <dbReference type="Google" id="ProtNLM"/>
    </source>
</evidence>
<dbReference type="AlphaFoldDB" id="A0A6C0BIQ4"/>
<evidence type="ECO:0000313" key="1">
    <source>
        <dbReference type="EMBL" id="QHS91621.1"/>
    </source>
</evidence>
<protein>
    <recommendedName>
        <fullName evidence="2">Glycosyltransferase</fullName>
    </recommendedName>
</protein>